<evidence type="ECO:0000256" key="4">
    <source>
        <dbReference type="ARBA" id="ARBA00022598"/>
    </source>
</evidence>
<comment type="subcellular location">
    <subcellularLocation>
        <location evidence="1">Mitochondrion matrix</location>
    </subcellularLocation>
</comment>
<keyword evidence="7" id="KW-0648">Protein biosynthesis</keyword>
<feature type="non-terminal residue" evidence="16">
    <location>
        <position position="1"/>
    </location>
</feature>
<dbReference type="FunFam" id="3.40.50.800:FF:000020">
    <property type="entry name" value="Probable proline--tRNA ligase, mitochondrial"/>
    <property type="match status" value="1"/>
</dbReference>
<dbReference type="AlphaFoldDB" id="A0A8X7X5Z2"/>
<dbReference type="GO" id="GO:0004827">
    <property type="term" value="F:proline-tRNA ligase activity"/>
    <property type="evidence" value="ECO:0007669"/>
    <property type="project" value="UniProtKB-EC"/>
</dbReference>
<evidence type="ECO:0000256" key="3">
    <source>
        <dbReference type="ARBA" id="ARBA00012831"/>
    </source>
</evidence>
<dbReference type="CDD" id="cd00861">
    <property type="entry name" value="ProRS_anticodon_short"/>
    <property type="match status" value="1"/>
</dbReference>
<evidence type="ECO:0000256" key="9">
    <source>
        <dbReference type="ARBA" id="ARBA00023128"/>
    </source>
</evidence>
<reference evidence="16 17" key="1">
    <citation type="journal article" date="2021" name="Cell">
        <title>Tracing the genetic footprints of vertebrate landing in non-teleost ray-finned fishes.</title>
        <authorList>
            <person name="Bi X."/>
            <person name="Wang K."/>
            <person name="Yang L."/>
            <person name="Pan H."/>
            <person name="Jiang H."/>
            <person name="Wei Q."/>
            <person name="Fang M."/>
            <person name="Yu H."/>
            <person name="Zhu C."/>
            <person name="Cai Y."/>
            <person name="He Y."/>
            <person name="Gan X."/>
            <person name="Zeng H."/>
            <person name="Yu D."/>
            <person name="Zhu Y."/>
            <person name="Jiang H."/>
            <person name="Qiu Q."/>
            <person name="Yang H."/>
            <person name="Zhang Y.E."/>
            <person name="Wang W."/>
            <person name="Zhu M."/>
            <person name="He S."/>
            <person name="Zhang G."/>
        </authorList>
    </citation>
    <scope>NUCLEOTIDE SEQUENCE [LARGE SCALE GENOMIC DNA]</scope>
    <source>
        <strain evidence="16">Bchr_013</strain>
    </source>
</reference>
<evidence type="ECO:0000256" key="14">
    <source>
        <dbReference type="ARBA" id="ARBA00071545"/>
    </source>
</evidence>
<evidence type="ECO:0000313" key="16">
    <source>
        <dbReference type="EMBL" id="KAG2461888.1"/>
    </source>
</evidence>
<sequence length="558" mass="62787">MEVCRCSRGLLCRLPRAFSHVPRVRHHHEPSRRILASRLFQPVNLEERELGKEGQQSELSCRSQRLMLQAGLIFPSSPGCYYYLPYTVRAMEKLVRLIDEEMHLIGGQKLNMPSLSVADLWKRSERWNSMGRELFRLKDRHDADYCLGPTHEEMVTELIASQGSLSYKQLPLLLYQITRKFRDEPKPRFGLLRGREFYMKDMYTFDVSEEAAQQTYQTVCQAYSRLFSRLGLGVVKVQADTGSIGGTQSHEFQLPADVGEDTLLTCLDCGFAANVETVPPGQKNCPSCHGTLSQSKGIEVGHTFCLGTKYSYIFSASFRSAHNKPVILEMGCFGLGVSRILAASVEVLSAEDGIRWPSLIAPYQVCIIPPKRGSKEEAATGLAEALYDKLTSSVPGLRGEVLLDDRTQLTIGKRLKDASKLGYPFVLVAGQRALEEPARFEVCCQNSGQTLFLSEDGVIDFLRGQQARGQDARAHCHARSTEQWGIDKHDGSRACETKHRDNRGDRQIAETSVPVEAFTPLHRRPTEVPTRSCFMLKTKERVTKIEKFILLQVGHQKK</sequence>
<dbReference type="PRINTS" id="PR01046">
    <property type="entry name" value="TRNASYNTHPRO"/>
</dbReference>
<comment type="function">
    <text evidence="13">Mitochondrial aminoacyl-tRNA synthetase that catalyzes the specific attachment of the proline amino acid (aa) to the homologous transfer RNA (tRNA), further participating in protein synthesis. The reaction occurs in a two steps: proline is first activated by ATP to form Pro-AMP and then transferred to the acceptor end of tRNA(Pro).</text>
</comment>
<dbReference type="InterPro" id="IPR036621">
    <property type="entry name" value="Anticodon-bd_dom_sf"/>
</dbReference>
<evidence type="ECO:0000256" key="5">
    <source>
        <dbReference type="ARBA" id="ARBA00022741"/>
    </source>
</evidence>
<dbReference type="InterPro" id="IPR002316">
    <property type="entry name" value="Pro-tRNA-ligase_IIa"/>
</dbReference>
<dbReference type="EMBL" id="JAATIS010004524">
    <property type="protein sequence ID" value="KAG2461888.1"/>
    <property type="molecule type" value="Genomic_DNA"/>
</dbReference>
<dbReference type="FunFam" id="3.30.930.10:FF:000042">
    <property type="entry name" value="probable proline--tRNA ligase, mitochondrial"/>
    <property type="match status" value="1"/>
</dbReference>
<keyword evidence="5" id="KW-0547">Nucleotide-binding</keyword>
<comment type="caution">
    <text evidence="16">The sequence shown here is derived from an EMBL/GenBank/DDBJ whole genome shotgun (WGS) entry which is preliminary data.</text>
</comment>
<evidence type="ECO:0000256" key="1">
    <source>
        <dbReference type="ARBA" id="ARBA00004305"/>
    </source>
</evidence>
<keyword evidence="4" id="KW-0436">Ligase</keyword>
<name>A0A8X7X5Z2_POLSE</name>
<evidence type="ECO:0000259" key="15">
    <source>
        <dbReference type="PROSITE" id="PS50862"/>
    </source>
</evidence>
<evidence type="ECO:0000256" key="6">
    <source>
        <dbReference type="ARBA" id="ARBA00022840"/>
    </source>
</evidence>
<protein>
    <recommendedName>
        <fullName evidence="14">Probable proline--tRNA ligase, mitochondrial</fullName>
        <ecNumber evidence="3">6.1.1.15</ecNumber>
    </recommendedName>
    <alternativeName>
        <fullName evidence="11">Prolyl-tRNA synthetase</fullName>
    </alternativeName>
</protein>
<dbReference type="PANTHER" id="PTHR42753">
    <property type="entry name" value="MITOCHONDRIAL RIBOSOME PROTEIN L39/PROLYL-TRNA LIGASE FAMILY MEMBER"/>
    <property type="match status" value="1"/>
</dbReference>
<dbReference type="Pfam" id="PF00587">
    <property type="entry name" value="tRNA-synt_2b"/>
    <property type="match status" value="1"/>
</dbReference>
<evidence type="ECO:0000256" key="2">
    <source>
        <dbReference type="ARBA" id="ARBA00008226"/>
    </source>
</evidence>
<dbReference type="GO" id="GO:0006433">
    <property type="term" value="P:prolyl-tRNA aminoacylation"/>
    <property type="evidence" value="ECO:0007669"/>
    <property type="project" value="InterPro"/>
</dbReference>
<keyword evidence="8" id="KW-0809">Transit peptide</keyword>
<comment type="similarity">
    <text evidence="2">Belongs to the class-II aminoacyl-tRNA synthetase family.</text>
</comment>
<evidence type="ECO:0000256" key="8">
    <source>
        <dbReference type="ARBA" id="ARBA00022946"/>
    </source>
</evidence>
<feature type="non-terminal residue" evidence="16">
    <location>
        <position position="558"/>
    </location>
</feature>
<dbReference type="Pfam" id="PF03129">
    <property type="entry name" value="HGTP_anticodon"/>
    <property type="match status" value="1"/>
</dbReference>
<dbReference type="InterPro" id="IPR050062">
    <property type="entry name" value="Pro-tRNA_synthetase"/>
</dbReference>
<dbReference type="GO" id="GO:0005524">
    <property type="term" value="F:ATP binding"/>
    <property type="evidence" value="ECO:0007669"/>
    <property type="project" value="UniProtKB-KW"/>
</dbReference>
<dbReference type="Gene3D" id="3.30.930.10">
    <property type="entry name" value="Bira Bifunctional Protein, Domain 2"/>
    <property type="match status" value="1"/>
</dbReference>
<proteinExistence type="inferred from homology"/>
<accession>A0A8X7X5Z2</accession>
<dbReference type="Proteomes" id="UP000886611">
    <property type="component" value="Unassembled WGS sequence"/>
</dbReference>
<dbReference type="InterPro" id="IPR004154">
    <property type="entry name" value="Anticodon-bd"/>
</dbReference>
<evidence type="ECO:0000256" key="12">
    <source>
        <dbReference type="ARBA" id="ARBA00047671"/>
    </source>
</evidence>
<evidence type="ECO:0000313" key="17">
    <source>
        <dbReference type="Proteomes" id="UP000886611"/>
    </source>
</evidence>
<dbReference type="InterPro" id="IPR002314">
    <property type="entry name" value="aa-tRNA-synt_IIb"/>
</dbReference>
<dbReference type="SUPFAM" id="SSF55681">
    <property type="entry name" value="Class II aaRS and biotin synthetases"/>
    <property type="match status" value="1"/>
</dbReference>
<dbReference type="EC" id="6.1.1.15" evidence="3"/>
<keyword evidence="6" id="KW-0067">ATP-binding</keyword>
<dbReference type="InterPro" id="IPR044140">
    <property type="entry name" value="ProRS_anticodon_short"/>
</dbReference>
<dbReference type="SUPFAM" id="SSF52954">
    <property type="entry name" value="Class II aaRS ABD-related"/>
    <property type="match status" value="1"/>
</dbReference>
<dbReference type="CDD" id="cd00779">
    <property type="entry name" value="ProRS_core_prok"/>
    <property type="match status" value="1"/>
</dbReference>
<dbReference type="GO" id="GO:0005759">
    <property type="term" value="C:mitochondrial matrix"/>
    <property type="evidence" value="ECO:0007669"/>
    <property type="project" value="UniProtKB-SubCell"/>
</dbReference>
<gene>
    <name evidence="16" type="primary">Pars2</name>
    <name evidence="16" type="ORF">GTO96_0009038</name>
</gene>
<dbReference type="InterPro" id="IPR006195">
    <property type="entry name" value="aa-tRNA-synth_II"/>
</dbReference>
<keyword evidence="10" id="KW-0030">Aminoacyl-tRNA synthetase</keyword>
<dbReference type="PANTHER" id="PTHR42753:SF10">
    <property type="entry name" value="PROLINE--TRNA LIGASE, MITOCHONDRIAL-RELATED"/>
    <property type="match status" value="1"/>
</dbReference>
<feature type="domain" description="Aminoacyl-transfer RNA synthetases class-II family profile" evidence="15">
    <location>
        <begin position="94"/>
        <end position="357"/>
    </location>
</feature>
<organism evidence="16 17">
    <name type="scientific">Polypterus senegalus</name>
    <name type="common">Senegal bichir</name>
    <dbReference type="NCBI Taxonomy" id="55291"/>
    <lineage>
        <taxon>Eukaryota</taxon>
        <taxon>Metazoa</taxon>
        <taxon>Chordata</taxon>
        <taxon>Craniata</taxon>
        <taxon>Vertebrata</taxon>
        <taxon>Euteleostomi</taxon>
        <taxon>Actinopterygii</taxon>
        <taxon>Polypteriformes</taxon>
        <taxon>Polypteridae</taxon>
        <taxon>Polypterus</taxon>
    </lineage>
</organism>
<evidence type="ECO:0000256" key="7">
    <source>
        <dbReference type="ARBA" id="ARBA00022917"/>
    </source>
</evidence>
<dbReference type="PROSITE" id="PS50862">
    <property type="entry name" value="AA_TRNA_LIGASE_II"/>
    <property type="match status" value="1"/>
</dbReference>
<keyword evidence="17" id="KW-1185">Reference proteome</keyword>
<evidence type="ECO:0000256" key="10">
    <source>
        <dbReference type="ARBA" id="ARBA00023146"/>
    </source>
</evidence>
<dbReference type="InterPro" id="IPR045864">
    <property type="entry name" value="aa-tRNA-synth_II/BPL/LPL"/>
</dbReference>
<comment type="catalytic activity">
    <reaction evidence="12">
        <text>tRNA(Pro) + L-proline + ATP = L-prolyl-tRNA(Pro) + AMP + diphosphate</text>
        <dbReference type="Rhea" id="RHEA:14305"/>
        <dbReference type="Rhea" id="RHEA-COMP:9700"/>
        <dbReference type="Rhea" id="RHEA-COMP:9702"/>
        <dbReference type="ChEBI" id="CHEBI:30616"/>
        <dbReference type="ChEBI" id="CHEBI:33019"/>
        <dbReference type="ChEBI" id="CHEBI:60039"/>
        <dbReference type="ChEBI" id="CHEBI:78442"/>
        <dbReference type="ChEBI" id="CHEBI:78532"/>
        <dbReference type="ChEBI" id="CHEBI:456215"/>
        <dbReference type="EC" id="6.1.1.15"/>
    </reaction>
</comment>
<evidence type="ECO:0000256" key="11">
    <source>
        <dbReference type="ARBA" id="ARBA00029731"/>
    </source>
</evidence>
<evidence type="ECO:0000256" key="13">
    <source>
        <dbReference type="ARBA" id="ARBA00058798"/>
    </source>
</evidence>
<dbReference type="InterPro" id="IPR033730">
    <property type="entry name" value="ProRS_core_prok"/>
</dbReference>
<dbReference type="Gene3D" id="3.40.50.800">
    <property type="entry name" value="Anticodon-binding domain"/>
    <property type="match status" value="1"/>
</dbReference>
<keyword evidence="9" id="KW-0496">Mitochondrion</keyword>